<evidence type="ECO:0000313" key="7">
    <source>
        <dbReference type="Proteomes" id="UP000091820"/>
    </source>
</evidence>
<dbReference type="GO" id="GO:0006508">
    <property type="term" value="P:proteolysis"/>
    <property type="evidence" value="ECO:0007669"/>
    <property type="project" value="UniProtKB-KW"/>
</dbReference>
<protein>
    <recommendedName>
        <fullName evidence="5">Peptidase S1 domain-containing protein</fullName>
    </recommendedName>
</protein>
<sequence>MLYNVNVYLYKQPPYQVSIYLSLNQNGPPVLICNGVIIQCRLILTTASCIHYQTTVESAAEPFQANKISVIAGTTSEFASELTVHVLDIIIAKSFNATTHDNDLAILRLNSNLPLGLRNDLKWVILDDIDNVDKPCLTLNNILSYTRTEQLEFLSNAECQDRSQYPLTRENDICSFYVLPCGFHCAAFDDFARNNVDRGTGLLCKNHLVGLLSTILPLPNANDLNCSQKVVRNYYTNLENHLTWIYSVIHNEELQVLKEGTFTASSPYDGFIENHPLLLNEAIEMCNGGHSAQATLYIDWLSLIYGILATLYY</sequence>
<keyword evidence="3" id="KW-0720">Serine protease</keyword>
<dbReference type="InterPro" id="IPR001254">
    <property type="entry name" value="Trypsin_dom"/>
</dbReference>
<dbReference type="GO" id="GO:0004252">
    <property type="term" value="F:serine-type endopeptidase activity"/>
    <property type="evidence" value="ECO:0007669"/>
    <property type="project" value="InterPro"/>
</dbReference>
<dbReference type="PANTHER" id="PTHR24276">
    <property type="entry name" value="POLYSERASE-RELATED"/>
    <property type="match status" value="1"/>
</dbReference>
<reference evidence="7" key="1">
    <citation type="submission" date="2014-03" db="EMBL/GenBank/DDBJ databases">
        <authorList>
            <person name="Aksoy S."/>
            <person name="Warren W."/>
            <person name="Wilson R.K."/>
        </authorList>
    </citation>
    <scope>NUCLEOTIDE SEQUENCE [LARGE SCALE GENOMIC DNA]</scope>
    <source>
        <strain evidence="7">IAEA</strain>
    </source>
</reference>
<dbReference type="STRING" id="37001.A0A1A9WBV6"/>
<evidence type="ECO:0000259" key="5">
    <source>
        <dbReference type="PROSITE" id="PS50240"/>
    </source>
</evidence>
<dbReference type="InterPro" id="IPR050430">
    <property type="entry name" value="Peptidase_S1"/>
</dbReference>
<dbReference type="PANTHER" id="PTHR24276:SF98">
    <property type="entry name" value="FI18310P1-RELATED"/>
    <property type="match status" value="1"/>
</dbReference>
<keyword evidence="2" id="KW-0378">Hydrolase</keyword>
<proteinExistence type="predicted"/>
<dbReference type="VEuPathDB" id="VectorBase:GBRI013862"/>
<keyword evidence="7" id="KW-1185">Reference proteome</keyword>
<evidence type="ECO:0000313" key="6">
    <source>
        <dbReference type="EnsemblMetazoa" id="GBRI013862-PA"/>
    </source>
</evidence>
<evidence type="ECO:0000256" key="2">
    <source>
        <dbReference type="ARBA" id="ARBA00022801"/>
    </source>
</evidence>
<keyword evidence="4" id="KW-1015">Disulfide bond</keyword>
<dbReference type="Pfam" id="PF00089">
    <property type="entry name" value="Trypsin"/>
    <property type="match status" value="1"/>
</dbReference>
<dbReference type="SMART" id="SM00020">
    <property type="entry name" value="Tryp_SPc"/>
    <property type="match status" value="1"/>
</dbReference>
<dbReference type="AlphaFoldDB" id="A0A1A9WBV6"/>
<reference evidence="6" key="2">
    <citation type="submission" date="2020-05" db="UniProtKB">
        <authorList>
            <consortium name="EnsemblMetazoa"/>
        </authorList>
    </citation>
    <scope>IDENTIFICATION</scope>
    <source>
        <strain evidence="6">IAEA</strain>
    </source>
</reference>
<dbReference type="SUPFAM" id="SSF50494">
    <property type="entry name" value="Trypsin-like serine proteases"/>
    <property type="match status" value="1"/>
</dbReference>
<evidence type="ECO:0000256" key="3">
    <source>
        <dbReference type="ARBA" id="ARBA00022825"/>
    </source>
</evidence>
<evidence type="ECO:0000256" key="4">
    <source>
        <dbReference type="ARBA" id="ARBA00023157"/>
    </source>
</evidence>
<dbReference type="EnsemblMetazoa" id="GBRI013862-RA">
    <property type="protein sequence ID" value="GBRI013862-PA"/>
    <property type="gene ID" value="GBRI013862"/>
</dbReference>
<dbReference type="Proteomes" id="UP000091820">
    <property type="component" value="Unassembled WGS sequence"/>
</dbReference>
<organism evidence="6 7">
    <name type="scientific">Glossina brevipalpis</name>
    <dbReference type="NCBI Taxonomy" id="37001"/>
    <lineage>
        <taxon>Eukaryota</taxon>
        <taxon>Metazoa</taxon>
        <taxon>Ecdysozoa</taxon>
        <taxon>Arthropoda</taxon>
        <taxon>Hexapoda</taxon>
        <taxon>Insecta</taxon>
        <taxon>Pterygota</taxon>
        <taxon>Neoptera</taxon>
        <taxon>Endopterygota</taxon>
        <taxon>Diptera</taxon>
        <taxon>Brachycera</taxon>
        <taxon>Muscomorpha</taxon>
        <taxon>Hippoboscoidea</taxon>
        <taxon>Glossinidae</taxon>
        <taxon>Glossina</taxon>
    </lineage>
</organism>
<dbReference type="InterPro" id="IPR009003">
    <property type="entry name" value="Peptidase_S1_PA"/>
</dbReference>
<keyword evidence="1" id="KW-0645">Protease</keyword>
<dbReference type="Gene3D" id="2.40.10.10">
    <property type="entry name" value="Trypsin-like serine proteases"/>
    <property type="match status" value="2"/>
</dbReference>
<feature type="domain" description="Peptidase S1" evidence="5">
    <location>
        <begin position="14"/>
        <end position="250"/>
    </location>
</feature>
<dbReference type="InterPro" id="IPR043504">
    <property type="entry name" value="Peptidase_S1_PA_chymotrypsin"/>
</dbReference>
<accession>A0A1A9WBV6</accession>
<dbReference type="PROSITE" id="PS50240">
    <property type="entry name" value="TRYPSIN_DOM"/>
    <property type="match status" value="1"/>
</dbReference>
<name>A0A1A9WBV6_9MUSC</name>
<evidence type="ECO:0000256" key="1">
    <source>
        <dbReference type="ARBA" id="ARBA00022670"/>
    </source>
</evidence>